<sequence>MSQFHRGVQQQKMEAAQQMRHERPGVCCMQSSGGSGWTDSRTGHRWHGVKMAAHLAFPSGLAHKQPHFGKRQRGLPFPLNDIRRPYSLPSKTKKGELRVPREGGPGILRGALPLV</sequence>
<feature type="region of interest" description="Disordered" evidence="1">
    <location>
        <begin position="1"/>
        <end position="43"/>
    </location>
</feature>
<feature type="compositionally biased region" description="Basic residues" evidence="1">
    <location>
        <begin position="64"/>
        <end position="73"/>
    </location>
</feature>
<reference evidence="2" key="1">
    <citation type="submission" date="2017-07" db="EMBL/GenBank/DDBJ databases">
        <authorList>
            <person name="Mikheyev A."/>
            <person name="Grau M."/>
        </authorList>
    </citation>
    <scope>NUCLEOTIDE SEQUENCE</scope>
    <source>
        <tissue evidence="2">Venom_gland</tissue>
    </source>
</reference>
<dbReference type="AlphaFoldDB" id="A0A2D4N9T2"/>
<accession>A0A2D4N9T2</accession>
<dbReference type="EMBL" id="IACM01161968">
    <property type="protein sequence ID" value="LAB42450.1"/>
    <property type="molecule type" value="Transcribed_RNA"/>
</dbReference>
<organism evidence="2">
    <name type="scientific">Micrurus spixii</name>
    <name type="common">Amazon coral snake</name>
    <dbReference type="NCBI Taxonomy" id="129469"/>
    <lineage>
        <taxon>Eukaryota</taxon>
        <taxon>Metazoa</taxon>
        <taxon>Chordata</taxon>
        <taxon>Craniata</taxon>
        <taxon>Vertebrata</taxon>
        <taxon>Euteleostomi</taxon>
        <taxon>Lepidosauria</taxon>
        <taxon>Squamata</taxon>
        <taxon>Bifurcata</taxon>
        <taxon>Unidentata</taxon>
        <taxon>Episquamata</taxon>
        <taxon>Toxicofera</taxon>
        <taxon>Serpentes</taxon>
        <taxon>Colubroidea</taxon>
        <taxon>Elapidae</taxon>
        <taxon>Elapinae</taxon>
        <taxon>Micrurus</taxon>
    </lineage>
</organism>
<feature type="compositionally biased region" description="Polar residues" evidence="1">
    <location>
        <begin position="29"/>
        <end position="40"/>
    </location>
</feature>
<proteinExistence type="predicted"/>
<protein>
    <submittedName>
        <fullName evidence="2">Uncharacterized protein</fullName>
    </submittedName>
</protein>
<feature type="region of interest" description="Disordered" evidence="1">
    <location>
        <begin position="62"/>
        <end position="105"/>
    </location>
</feature>
<name>A0A2D4N9T2_9SAUR</name>
<evidence type="ECO:0000256" key="1">
    <source>
        <dbReference type="SAM" id="MobiDB-lite"/>
    </source>
</evidence>
<evidence type="ECO:0000313" key="2">
    <source>
        <dbReference type="EMBL" id="LAB42450.1"/>
    </source>
</evidence>
<reference evidence="2" key="2">
    <citation type="submission" date="2017-11" db="EMBL/GenBank/DDBJ databases">
        <title>Coralsnake Venomics: Analyses of Venom Gland Transcriptomes and Proteomes of Six Brazilian Taxa.</title>
        <authorList>
            <person name="Aird S.D."/>
            <person name="Jorge da Silva N."/>
            <person name="Qiu L."/>
            <person name="Villar-Briones A."/>
            <person name="Aparecida-Saddi V."/>
            <person name="Campos-Telles M.P."/>
            <person name="Grau M."/>
            <person name="Mikheyev A.S."/>
        </authorList>
    </citation>
    <scope>NUCLEOTIDE SEQUENCE</scope>
    <source>
        <tissue evidence="2">Venom_gland</tissue>
    </source>
</reference>
<feature type="compositionally biased region" description="Polar residues" evidence="1">
    <location>
        <begin position="1"/>
        <end position="12"/>
    </location>
</feature>